<dbReference type="AlphaFoldDB" id="A0A381Q5Y8"/>
<dbReference type="SUPFAM" id="SSF56281">
    <property type="entry name" value="Metallo-hydrolase/oxidoreductase"/>
    <property type="match status" value="1"/>
</dbReference>
<dbReference type="InterPro" id="IPR036866">
    <property type="entry name" value="RibonucZ/Hydroxyglut_hydro"/>
</dbReference>
<name>A0A381Q5Y8_9ZZZZ</name>
<evidence type="ECO:0000259" key="1">
    <source>
        <dbReference type="Pfam" id="PF12706"/>
    </source>
</evidence>
<accession>A0A381Q5Y8</accession>
<proteinExistence type="predicted"/>
<dbReference type="Pfam" id="PF12706">
    <property type="entry name" value="Lactamase_B_2"/>
    <property type="match status" value="1"/>
</dbReference>
<protein>
    <recommendedName>
        <fullName evidence="1">Metallo-beta-lactamase domain-containing protein</fullName>
    </recommendedName>
</protein>
<dbReference type="EMBL" id="UINC01001190">
    <property type="protein sequence ID" value="SUZ73779.1"/>
    <property type="molecule type" value="Genomic_DNA"/>
</dbReference>
<dbReference type="PANTHER" id="PTHR42663">
    <property type="entry name" value="HYDROLASE C777.06C-RELATED-RELATED"/>
    <property type="match status" value="1"/>
</dbReference>
<organism evidence="2">
    <name type="scientific">marine metagenome</name>
    <dbReference type="NCBI Taxonomy" id="408172"/>
    <lineage>
        <taxon>unclassified sequences</taxon>
        <taxon>metagenomes</taxon>
        <taxon>ecological metagenomes</taxon>
    </lineage>
</organism>
<reference evidence="2" key="1">
    <citation type="submission" date="2018-05" db="EMBL/GenBank/DDBJ databases">
        <authorList>
            <person name="Lanie J.A."/>
            <person name="Ng W.-L."/>
            <person name="Kazmierczak K.M."/>
            <person name="Andrzejewski T.M."/>
            <person name="Davidsen T.M."/>
            <person name="Wayne K.J."/>
            <person name="Tettelin H."/>
            <person name="Glass J.I."/>
            <person name="Rusch D."/>
            <person name="Podicherti R."/>
            <person name="Tsui H.-C.T."/>
            <person name="Winkler M.E."/>
        </authorList>
    </citation>
    <scope>NUCLEOTIDE SEQUENCE</scope>
</reference>
<feature type="domain" description="Metallo-beta-lactamase" evidence="1">
    <location>
        <begin position="72"/>
        <end position="263"/>
    </location>
</feature>
<sequence length="307" mass="34877">MTRILFLFLPLITAFTFAAENNAPYLYIIGVAQDAGYPQAGCYSPHCLPGWQDDSFKRSATSIALIDPASSRKYLFEATPDLPDQLYELEVEAPDELFTLAGVFLTHAHIGHYTGLMFFGHEAMGTSAIPVFAMPRFKSFLETNGPWSQLVELNNIELMPLENQREQRLGTITVIPFTVPHRDEYSETVGYRILGPNKSAIFIPDINKWSIWDTDITELIKEVDYALLDATFYKDGELGNRDMSQIPHPFVTESMALFGNFTPEQRNKVWFIHFNHTNPLLNEESEQAQFVRSEGFNVAREGIRLPL</sequence>
<dbReference type="PANTHER" id="PTHR42663:SF6">
    <property type="entry name" value="HYDROLASE C777.06C-RELATED"/>
    <property type="match status" value="1"/>
</dbReference>
<evidence type="ECO:0000313" key="2">
    <source>
        <dbReference type="EMBL" id="SUZ73779.1"/>
    </source>
</evidence>
<dbReference type="InterPro" id="IPR001279">
    <property type="entry name" value="Metallo-B-lactamas"/>
</dbReference>
<dbReference type="Gene3D" id="3.60.15.10">
    <property type="entry name" value="Ribonuclease Z/Hydroxyacylglutathione hydrolase-like"/>
    <property type="match status" value="1"/>
</dbReference>
<gene>
    <name evidence="2" type="ORF">METZ01_LOCUS26633</name>
</gene>